<comment type="subcellular location">
    <subcellularLocation>
        <location evidence="1">Cytoplasm</location>
    </subcellularLocation>
</comment>
<comment type="similarity">
    <text evidence="2">Belongs to the TsaE family.</text>
</comment>
<evidence type="ECO:0000256" key="1">
    <source>
        <dbReference type="ARBA" id="ARBA00004496"/>
    </source>
</evidence>
<comment type="caution">
    <text evidence="11">The sequence shown here is derived from an EMBL/GenBank/DDBJ whole genome shotgun (WGS) entry which is preliminary data.</text>
</comment>
<keyword evidence="6" id="KW-0479">Metal-binding</keyword>
<keyword evidence="4" id="KW-0963">Cytoplasm</keyword>
<evidence type="ECO:0000256" key="3">
    <source>
        <dbReference type="ARBA" id="ARBA00019010"/>
    </source>
</evidence>
<dbReference type="Pfam" id="PF02367">
    <property type="entry name" value="TsaE"/>
    <property type="match status" value="1"/>
</dbReference>
<keyword evidence="8" id="KW-0067">ATP-binding</keyword>
<sequence length="133" mass="15378">MNITYHIDDIDQVARQILSQTSNKVFLLDAPMGSGKTTLINAMCKQLGIKEVTSSPTFSIVNEYKTDKLTVYHFDLYRIKDKTELFDIGIEEYLDSNAYLFIEWPDLLTPYLEQFTTVKIEIIDSDLRKISLN</sequence>
<organism evidence="11 12">
    <name type="scientific">Nonlabens mediterrranea</name>
    <dbReference type="NCBI Taxonomy" id="1419947"/>
    <lineage>
        <taxon>Bacteria</taxon>
        <taxon>Pseudomonadati</taxon>
        <taxon>Bacteroidota</taxon>
        <taxon>Flavobacteriia</taxon>
        <taxon>Flavobacteriales</taxon>
        <taxon>Flavobacteriaceae</taxon>
        <taxon>Nonlabens</taxon>
    </lineage>
</organism>
<accession>A0ABS0A1G7</accession>
<reference evidence="11 12" key="1">
    <citation type="submission" date="2020-11" db="EMBL/GenBank/DDBJ databases">
        <title>P. mediterranea TC4 genome.</title>
        <authorList>
            <person name="Molmeret M."/>
        </authorList>
    </citation>
    <scope>NUCLEOTIDE SEQUENCE [LARGE SCALE GENOMIC DNA]</scope>
    <source>
        <strain evidence="11 12">TC4</strain>
    </source>
</reference>
<dbReference type="SUPFAM" id="SSF52540">
    <property type="entry name" value="P-loop containing nucleoside triphosphate hydrolases"/>
    <property type="match status" value="1"/>
</dbReference>
<evidence type="ECO:0000256" key="8">
    <source>
        <dbReference type="ARBA" id="ARBA00022840"/>
    </source>
</evidence>
<keyword evidence="9" id="KW-0460">Magnesium</keyword>
<dbReference type="NCBIfam" id="TIGR00150">
    <property type="entry name" value="T6A_YjeE"/>
    <property type="match status" value="1"/>
</dbReference>
<dbReference type="InterPro" id="IPR003442">
    <property type="entry name" value="T6A_TsaE"/>
</dbReference>
<keyword evidence="5" id="KW-0819">tRNA processing</keyword>
<name>A0ABS0A1G7_9FLAO</name>
<dbReference type="PANTHER" id="PTHR33540:SF2">
    <property type="entry name" value="TRNA THREONYLCARBAMOYLADENOSINE BIOSYNTHESIS PROTEIN TSAE"/>
    <property type="match status" value="1"/>
</dbReference>
<dbReference type="Proteomes" id="UP001194729">
    <property type="component" value="Unassembled WGS sequence"/>
</dbReference>
<dbReference type="EMBL" id="JADKYU010000115">
    <property type="protein sequence ID" value="MBF4983218.1"/>
    <property type="molecule type" value="Genomic_DNA"/>
</dbReference>
<keyword evidence="7" id="KW-0547">Nucleotide-binding</keyword>
<evidence type="ECO:0000256" key="10">
    <source>
        <dbReference type="ARBA" id="ARBA00032441"/>
    </source>
</evidence>
<evidence type="ECO:0000256" key="5">
    <source>
        <dbReference type="ARBA" id="ARBA00022694"/>
    </source>
</evidence>
<evidence type="ECO:0000256" key="6">
    <source>
        <dbReference type="ARBA" id="ARBA00022723"/>
    </source>
</evidence>
<evidence type="ECO:0000313" key="12">
    <source>
        <dbReference type="Proteomes" id="UP001194729"/>
    </source>
</evidence>
<gene>
    <name evidence="11" type="primary">tsaE</name>
    <name evidence="11" type="ORF">FNJ87_02325</name>
</gene>
<dbReference type="InterPro" id="IPR027417">
    <property type="entry name" value="P-loop_NTPase"/>
</dbReference>
<evidence type="ECO:0000256" key="2">
    <source>
        <dbReference type="ARBA" id="ARBA00007599"/>
    </source>
</evidence>
<protein>
    <recommendedName>
        <fullName evidence="3">tRNA threonylcarbamoyladenosine biosynthesis protein TsaE</fullName>
    </recommendedName>
    <alternativeName>
        <fullName evidence="10">t(6)A37 threonylcarbamoyladenosine biosynthesis protein TsaE</fullName>
    </alternativeName>
</protein>
<keyword evidence="12" id="KW-1185">Reference proteome</keyword>
<evidence type="ECO:0000256" key="7">
    <source>
        <dbReference type="ARBA" id="ARBA00022741"/>
    </source>
</evidence>
<dbReference type="PANTHER" id="PTHR33540">
    <property type="entry name" value="TRNA THREONYLCARBAMOYLADENOSINE BIOSYNTHESIS PROTEIN TSAE"/>
    <property type="match status" value="1"/>
</dbReference>
<dbReference type="Gene3D" id="3.40.50.300">
    <property type="entry name" value="P-loop containing nucleotide triphosphate hydrolases"/>
    <property type="match status" value="1"/>
</dbReference>
<evidence type="ECO:0000313" key="11">
    <source>
        <dbReference type="EMBL" id="MBF4983218.1"/>
    </source>
</evidence>
<evidence type="ECO:0000256" key="9">
    <source>
        <dbReference type="ARBA" id="ARBA00022842"/>
    </source>
</evidence>
<evidence type="ECO:0000256" key="4">
    <source>
        <dbReference type="ARBA" id="ARBA00022490"/>
    </source>
</evidence>
<proteinExistence type="inferred from homology"/>